<feature type="chain" id="PRO_5038910546" description="Ig-like domain-containing protein" evidence="2">
    <location>
        <begin position="18"/>
        <end position="164"/>
    </location>
</feature>
<keyword evidence="1" id="KW-0472">Membrane</keyword>
<dbReference type="EMBL" id="JAFDVH010000004">
    <property type="protein sequence ID" value="KAG7481397.1"/>
    <property type="molecule type" value="Genomic_DNA"/>
</dbReference>
<dbReference type="Pfam" id="PF15028">
    <property type="entry name" value="PTCRA"/>
    <property type="match status" value="1"/>
</dbReference>
<feature type="domain" description="Ig-like" evidence="3">
    <location>
        <begin position="17"/>
        <end position="107"/>
    </location>
</feature>
<name>A0A9D3QBJ5_MEGAT</name>
<dbReference type="Gene3D" id="2.60.40.10">
    <property type="entry name" value="Immunoglobulins"/>
    <property type="match status" value="1"/>
</dbReference>
<evidence type="ECO:0000259" key="3">
    <source>
        <dbReference type="PROSITE" id="PS50835"/>
    </source>
</evidence>
<reference evidence="4" key="1">
    <citation type="submission" date="2021-01" db="EMBL/GenBank/DDBJ databases">
        <authorList>
            <person name="Zahm M."/>
            <person name="Roques C."/>
            <person name="Cabau C."/>
            <person name="Klopp C."/>
            <person name="Donnadieu C."/>
            <person name="Jouanno E."/>
            <person name="Lampietro C."/>
            <person name="Louis A."/>
            <person name="Herpin A."/>
            <person name="Echchiki A."/>
            <person name="Berthelot C."/>
            <person name="Parey E."/>
            <person name="Roest-Crollius H."/>
            <person name="Braasch I."/>
            <person name="Postlethwait J."/>
            <person name="Bobe J."/>
            <person name="Montfort J."/>
            <person name="Bouchez O."/>
            <person name="Begum T."/>
            <person name="Mejri S."/>
            <person name="Adams A."/>
            <person name="Chen W.-J."/>
            <person name="Guiguen Y."/>
        </authorList>
    </citation>
    <scope>NUCLEOTIDE SEQUENCE</scope>
    <source>
        <strain evidence="4">YG-15Mar2019-1</strain>
        <tissue evidence="4">Brain</tissue>
    </source>
</reference>
<keyword evidence="1" id="KW-1133">Transmembrane helix</keyword>
<sequence>MLLGVLTIHLMAMGVEAELIATLAPPLHLSGGRGSWTVLVCLVTDAPQANMEVTWLSSRAGGASDVPYRVAREEDGTHSAISLISVASDEWESYTCFVSYRSSARVIRRHYAGFTDEGLGGSCNEDVSEVIHTQSDAMLILALRILLLKTIIFNFLMTAVAVIK</sequence>
<proteinExistence type="predicted"/>
<dbReference type="InterPro" id="IPR036179">
    <property type="entry name" value="Ig-like_dom_sf"/>
</dbReference>
<dbReference type="PANTHER" id="PTHR37866">
    <property type="entry name" value="PRE T-CELL ANTIGEN RECEPTOR ALPHA"/>
    <property type="match status" value="1"/>
</dbReference>
<dbReference type="PANTHER" id="PTHR37866:SF1">
    <property type="entry name" value="PRE T-CELL ANTIGEN RECEPTOR ALPHA"/>
    <property type="match status" value="1"/>
</dbReference>
<dbReference type="InterPro" id="IPR013783">
    <property type="entry name" value="Ig-like_fold"/>
</dbReference>
<dbReference type="PROSITE" id="PS50835">
    <property type="entry name" value="IG_LIKE"/>
    <property type="match status" value="1"/>
</dbReference>
<evidence type="ECO:0000256" key="1">
    <source>
        <dbReference type="SAM" id="Phobius"/>
    </source>
</evidence>
<gene>
    <name evidence="4" type="ORF">MATL_G00066250</name>
</gene>
<dbReference type="SUPFAM" id="SSF48726">
    <property type="entry name" value="Immunoglobulin"/>
    <property type="match status" value="1"/>
</dbReference>
<feature type="transmembrane region" description="Helical" evidence="1">
    <location>
        <begin position="137"/>
        <end position="163"/>
    </location>
</feature>
<keyword evidence="1" id="KW-0812">Transmembrane</keyword>
<evidence type="ECO:0000256" key="2">
    <source>
        <dbReference type="SAM" id="SignalP"/>
    </source>
</evidence>
<feature type="signal peptide" evidence="2">
    <location>
        <begin position="1"/>
        <end position="17"/>
    </location>
</feature>
<dbReference type="Proteomes" id="UP001046870">
    <property type="component" value="Chromosome 4"/>
</dbReference>
<evidence type="ECO:0000313" key="5">
    <source>
        <dbReference type="Proteomes" id="UP001046870"/>
    </source>
</evidence>
<comment type="caution">
    <text evidence="4">The sequence shown here is derived from an EMBL/GenBank/DDBJ whole genome shotgun (WGS) entry which is preliminary data.</text>
</comment>
<dbReference type="InterPro" id="IPR027834">
    <property type="entry name" value="PTCRA"/>
</dbReference>
<dbReference type="OrthoDB" id="8930604at2759"/>
<evidence type="ECO:0000313" key="4">
    <source>
        <dbReference type="EMBL" id="KAG7481397.1"/>
    </source>
</evidence>
<accession>A0A9D3QBJ5</accession>
<keyword evidence="5" id="KW-1185">Reference proteome</keyword>
<protein>
    <recommendedName>
        <fullName evidence="3">Ig-like domain-containing protein</fullName>
    </recommendedName>
</protein>
<dbReference type="AlphaFoldDB" id="A0A9D3QBJ5"/>
<organism evidence="4 5">
    <name type="scientific">Megalops atlanticus</name>
    <name type="common">Tarpon</name>
    <name type="synonym">Clupea gigantea</name>
    <dbReference type="NCBI Taxonomy" id="7932"/>
    <lineage>
        <taxon>Eukaryota</taxon>
        <taxon>Metazoa</taxon>
        <taxon>Chordata</taxon>
        <taxon>Craniata</taxon>
        <taxon>Vertebrata</taxon>
        <taxon>Euteleostomi</taxon>
        <taxon>Actinopterygii</taxon>
        <taxon>Neopterygii</taxon>
        <taxon>Teleostei</taxon>
        <taxon>Elopiformes</taxon>
        <taxon>Megalopidae</taxon>
        <taxon>Megalops</taxon>
    </lineage>
</organism>
<dbReference type="InterPro" id="IPR007110">
    <property type="entry name" value="Ig-like_dom"/>
</dbReference>
<keyword evidence="2" id="KW-0732">Signal</keyword>